<evidence type="ECO:0008006" key="3">
    <source>
        <dbReference type="Google" id="ProtNLM"/>
    </source>
</evidence>
<dbReference type="EMBL" id="UYRV01014241">
    <property type="protein sequence ID" value="VDK60158.1"/>
    <property type="molecule type" value="Genomic_DNA"/>
</dbReference>
<proteinExistence type="predicted"/>
<sequence length="111" mass="12899">MFWNTLFLKVRFLQMTEDGEHSRSPDECAQAGLWEVEPLYYSIPGRSDRSRRGKAYRKRSDGEICCFEAHDGIIYKPGDNVYIETTSADPYIVGSITLFKMVSFFSLFFFL</sequence>
<keyword evidence="2" id="KW-1185">Reference proteome</keyword>
<gene>
    <name evidence="1" type="ORF">CGOC_LOCUS4917</name>
</gene>
<name>A0A3P6T2S1_CYLGO</name>
<evidence type="ECO:0000313" key="1">
    <source>
        <dbReference type="EMBL" id="VDK60158.1"/>
    </source>
</evidence>
<dbReference type="Proteomes" id="UP000271889">
    <property type="component" value="Unassembled WGS sequence"/>
</dbReference>
<dbReference type="OrthoDB" id="6147534at2759"/>
<reference evidence="1 2" key="1">
    <citation type="submission" date="2018-11" db="EMBL/GenBank/DDBJ databases">
        <authorList>
            <consortium name="Pathogen Informatics"/>
        </authorList>
    </citation>
    <scope>NUCLEOTIDE SEQUENCE [LARGE SCALE GENOMIC DNA]</scope>
</reference>
<accession>A0A3P6T2S1</accession>
<organism evidence="1 2">
    <name type="scientific">Cylicostephanus goldi</name>
    <name type="common">Nematode worm</name>
    <dbReference type="NCBI Taxonomy" id="71465"/>
    <lineage>
        <taxon>Eukaryota</taxon>
        <taxon>Metazoa</taxon>
        <taxon>Ecdysozoa</taxon>
        <taxon>Nematoda</taxon>
        <taxon>Chromadorea</taxon>
        <taxon>Rhabditida</taxon>
        <taxon>Rhabditina</taxon>
        <taxon>Rhabditomorpha</taxon>
        <taxon>Strongyloidea</taxon>
        <taxon>Strongylidae</taxon>
        <taxon>Cylicostephanus</taxon>
    </lineage>
</organism>
<evidence type="ECO:0000313" key="2">
    <source>
        <dbReference type="Proteomes" id="UP000271889"/>
    </source>
</evidence>
<dbReference type="AlphaFoldDB" id="A0A3P6T2S1"/>
<protein>
    <recommendedName>
        <fullName evidence="3">BAH domain-containing protein</fullName>
    </recommendedName>
</protein>